<feature type="region of interest" description="Disordered" evidence="1">
    <location>
        <begin position="1567"/>
        <end position="1591"/>
    </location>
</feature>
<keyword evidence="4" id="KW-1185">Reference proteome</keyword>
<feature type="compositionally biased region" description="Basic and acidic residues" evidence="1">
    <location>
        <begin position="1575"/>
        <end position="1591"/>
    </location>
</feature>
<organism evidence="3 4">
    <name type="scientific">Cuscuta australis</name>
    <dbReference type="NCBI Taxonomy" id="267555"/>
    <lineage>
        <taxon>Eukaryota</taxon>
        <taxon>Viridiplantae</taxon>
        <taxon>Streptophyta</taxon>
        <taxon>Embryophyta</taxon>
        <taxon>Tracheophyta</taxon>
        <taxon>Spermatophyta</taxon>
        <taxon>Magnoliopsida</taxon>
        <taxon>eudicotyledons</taxon>
        <taxon>Gunneridae</taxon>
        <taxon>Pentapetalae</taxon>
        <taxon>asterids</taxon>
        <taxon>lamiids</taxon>
        <taxon>Solanales</taxon>
        <taxon>Convolvulaceae</taxon>
        <taxon>Cuscuteae</taxon>
        <taxon>Cuscuta</taxon>
        <taxon>Cuscuta subgen. Grammica</taxon>
        <taxon>Cuscuta sect. Cleistogrammica</taxon>
    </lineage>
</organism>
<proteinExistence type="predicted"/>
<protein>
    <recommendedName>
        <fullName evidence="2">FMP27/BLTP2/Hobbit GFWDK motif-containing RBG unit domain-containing protein</fullName>
    </recommendedName>
</protein>
<dbReference type="SMART" id="SM01214">
    <property type="entry name" value="Fmp27_GFWDK"/>
    <property type="match status" value="1"/>
</dbReference>
<feature type="region of interest" description="Disordered" evidence="1">
    <location>
        <begin position="589"/>
        <end position="608"/>
    </location>
</feature>
<feature type="compositionally biased region" description="Low complexity" evidence="1">
    <location>
        <begin position="1731"/>
        <end position="1744"/>
    </location>
</feature>
<feature type="compositionally biased region" description="Basic and acidic residues" evidence="1">
    <location>
        <begin position="2322"/>
        <end position="2333"/>
    </location>
</feature>
<dbReference type="EMBL" id="NQVE01000119">
    <property type="protein sequence ID" value="RAL47084.1"/>
    <property type="molecule type" value="Genomic_DNA"/>
</dbReference>
<evidence type="ECO:0000313" key="4">
    <source>
        <dbReference type="Proteomes" id="UP000249390"/>
    </source>
</evidence>
<feature type="compositionally biased region" description="Basic and acidic residues" evidence="1">
    <location>
        <begin position="1718"/>
        <end position="1730"/>
    </location>
</feature>
<sequence>MAVFSAKFFFLPVIIWIFLRVTTKLIFLILRCVMGVTVEFHVSGMRSLRNVVVKLKKGSVESISVGEIRLSLRHLLAKLGTGVLSRGPKLKVLIYDLEIVMKASRTATQNKRSRSSQKTRKPGCRKWMFLANMARFLSVSITKLSFRTPKVAVEINELSLDTYKDGGSKPKLTVNLKLVPVLVYLGDRQVNYTQSSLHGGHVPSYQTLVAPIEKTSAPSICEEFSLSCEFGLDREAGVIVNSLDIRCGDVSLCLSEELILKKKNAADAFSQVDDVVKVTNDSAATEKPQKKPASLAIDKYASLFPEKLSFSLPKLHMKFVHRGEGLLMENNIRGIQLNSSKSQRTEDVGKSTRLDIQMEFSEIHLLEEAGISILEILKLDCISSIYIPIEPTLPVRAEIDIKLGGLQNNLMITKLTPWMRLHFLKKKKVVHRVGGSTSEKPKSSGYKSIIWACTCTAPEMTIVIYDMSSSPLYHGCLLLLHASVNNTSSSGIAAHAELGEFNLRMSEEHEECLKQAVFGIETANVNPLTHAEQVSIDWGKKDIESSEDGTTCGLGLRVDVAGMNFFITLRCLESLVATTFSYRSLLKSFSTSGKKNPSQNQVSKTSKPSGKGIQFIKFNLERCSLKFCGDVGLENAVVPDPKRVNYGSQGGKILITDSADGTPRTASITSTASNDLKELKYDVSLEVLNLSLSKNKEKQTEQMELKRVISVYQEHLEGNNIATKVTLLDMQHAKCVRRSGGLKEISICSLFSATDISLRWEPDVHIALIELGLRLKLLLAKYNVKEPIKEDSEPKKETSAAEALEKQKNKRETIYAIDVETLNISVEAGDGVEATILVQSIFSENAWIGLLLEGSILHFNNARILRSRRMQISRIPNSSSNSLSNVKGGITAWDWVVQALDIHIFVPYRLELRAIDDSVEEMIRALKLVTAAKTKLVFPNKEEKRNPKVPGSSRTGRVRLCIRKLTAELEEEPLQGWLDEHYHLLKNEARELAVRMNFLDKLASRGVQSPSVENQNAVVLEGKILLNGEEIDLQDSSVIQKLQEEMYRQSFWSYYQACQNLEPSQGSGACREGFQSGFRPSAARISLFSLCATELDVSLTKIEGGDAGMIVLLQKLDPVCRAHNIPFSRLYGSKINLQTGSLVVRIRNYTCPLFAATSGRCEGRLVMAQQATCFQPQVRQNVYIGRWRKVSLLRSASGTTPPMKTYSDLPLHFQKAEISYGVSFEPSFTDISYVFSVALRRANLSIRNPNPDPPPPKKEKSLPWWDEMRNYIHGNTSLYFAETRWNILATTDPYEESDKLLVLSGLMEVKQSDGCINASVKDFKILSSSLERFLKSSNLKLPDGSFCPFLEAPDFIVEVTMEWECDSGNPLNHYLFALPDEGVPREKVYDPFRSTALSLSWNVLLRPSCHSQSEPVCAALNSPTINVGPHDLVWLIKFWNLNYLPPNKIRTFSRWPRFGVPRIPRSGNLSLDKVMTEFMFRIDSTPTCIRYIPLEDDDPAKGLTFEMERVKIELYLGRGQQKFTFESVRDPLDLVYQSVDLHMPKVFITKDDCTSVAQVIHLTRKTSQSASMKQTADDKNEITNGSKERHPDDGFLLLSDYFMIKRQSPRADPERVLAWQESFRRDLEMTDVTSEFENAGEGGEHAKPESPDDDGCNTVIADNCQRIFVYGLKLLWNLDNRAAVFSFVGGLTKAFEPPKPSPSRQYTQMKLLEEKSKVVENPETSQDDHQMSPPSQDVSSSPPQNAGISESQLQKSPSNSVKVESPNATAKPSNNEESDGEGIRHFMVNVIEPQFNLHSEDANGRFLLAAASGRVLARSFHSVMHICSEEIQQSLAGNVQNSEYLSQMTWSRREFSMMLEHVQAHVAPTDVDLGAGIQWLPKIRKNSPKVKRTGALLEQVFMPCDMFFRYTRHKAGSPDLKVKPLKELSFNSQNITATMTSRQFQVMTDVLTNLLLARAPKARKVNLSYQVEDDDVEEEADEVVPYGVEEVELARINHEQEERAIMLILDDIRKLSLCNDVCGEECSEKDMEPWVVTGGRSVLVQKLKEELASAKKSRKAASASLRTALQKAAQIRLMEKEKNKSPSHAMRIYLRINKVAWSMLIDGKSFAEAEINDMIYDFDRDYKDVGIAKFTIKFFVIRNCLPNAKCDMVLSAWNPPPEWGKKVMLHVDAKQGPPKDGHSPIELLQVEIYPLKIHLAETMYRMMWEYLFPEEEQDSHQRQELWKVSTTAGLKRGKKGSSANEATSPLTKDSQSSSKSSMFTLPHSSFTDSSDATKLRRTASFDRTWEENVAESVANELVLKVQSSSVSSSKTCLELQDDTAKNKPKDSNKIVKSARSNQEEKKAVKANDEKRPRRMREFHNIKISQVELSVTYEGSRFAVSDLRLLMDTFHCVEFTGTWGRLFSRVKKHIIWGVLKSVAGMQIKKFKIGKDHSQKDSSGNVPNIDLNHSDGEGGSTGTSEQHPLSWPKRPSDGAGDGFVTSVKGLFSSHRRKAKNFVLRTMRGDAENDLHGGEWSESEAEFSPIARQLSGSKARRLIRRHTKKFNPKLQKGNEAPFLLSPFAVSLMTGARGPPWLTTYVTHTPTKLSLFGKCYFDTRDRRHHFVLPIVPHTQSLLFVYP</sequence>
<feature type="region of interest" description="Disordered" evidence="1">
    <location>
        <begin position="2321"/>
        <end position="2354"/>
    </location>
</feature>
<evidence type="ECO:0000256" key="1">
    <source>
        <dbReference type="SAM" id="MobiDB-lite"/>
    </source>
</evidence>
<evidence type="ECO:0000313" key="3">
    <source>
        <dbReference type="EMBL" id="RAL47084.1"/>
    </source>
</evidence>
<feature type="domain" description="FMP27/BLTP2/Hobbit GFWDK motif-containing RBG unit" evidence="2">
    <location>
        <begin position="1148"/>
        <end position="1296"/>
    </location>
</feature>
<feature type="compositionally biased region" description="Polar residues" evidence="1">
    <location>
        <begin position="1746"/>
        <end position="1775"/>
    </location>
</feature>
<dbReference type="PANTHER" id="PTHR15678:SF6">
    <property type="entry name" value="BRIDGE-LIKE LIPID TRANSFER PROTEIN FAMILY MEMBER 2"/>
    <property type="match status" value="1"/>
</dbReference>
<feature type="region of interest" description="Disordered" evidence="1">
    <location>
        <begin position="2231"/>
        <end position="2277"/>
    </location>
</feature>
<feature type="region of interest" description="Disordered" evidence="1">
    <location>
        <begin position="1718"/>
        <end position="1780"/>
    </location>
</feature>
<dbReference type="Proteomes" id="UP000249390">
    <property type="component" value="Unassembled WGS sequence"/>
</dbReference>
<name>A0A328DNA2_9ASTE</name>
<dbReference type="Pfam" id="PF10344">
    <property type="entry name" value="Hobbit"/>
    <property type="match status" value="1"/>
</dbReference>
<reference evidence="3 4" key="1">
    <citation type="submission" date="2018-06" db="EMBL/GenBank/DDBJ databases">
        <title>The Genome of Cuscuta australis (Dodder) Provides Insight into the Evolution of Plant Parasitism.</title>
        <authorList>
            <person name="Liu H."/>
        </authorList>
    </citation>
    <scope>NUCLEOTIDE SEQUENCE [LARGE SCALE GENOMIC DNA]</scope>
    <source>
        <strain evidence="4">cv. Yunnan</strain>
        <tissue evidence="3">Vines</tissue>
    </source>
</reference>
<feature type="compositionally biased region" description="Basic and acidic residues" evidence="1">
    <location>
        <begin position="2341"/>
        <end position="2354"/>
    </location>
</feature>
<accession>A0A328DNA2</accession>
<feature type="compositionally biased region" description="Polar residues" evidence="1">
    <location>
        <begin position="2262"/>
        <end position="2274"/>
    </location>
</feature>
<feature type="compositionally biased region" description="Polar residues" evidence="1">
    <location>
        <begin position="2241"/>
        <end position="2253"/>
    </location>
</feature>
<dbReference type="InterPro" id="IPR045167">
    <property type="entry name" value="Hobbit"/>
</dbReference>
<comment type="caution">
    <text evidence="3">The sequence shown here is derived from an EMBL/GenBank/DDBJ whole genome shotgun (WGS) entry which is preliminary data.</text>
</comment>
<feature type="region of interest" description="Disordered" evidence="1">
    <location>
        <begin position="2431"/>
        <end position="2476"/>
    </location>
</feature>
<dbReference type="PANTHER" id="PTHR15678">
    <property type="entry name" value="ANTIGEN MLAA-22-RELATED"/>
    <property type="match status" value="1"/>
</dbReference>
<gene>
    <name evidence="3" type="ORF">DM860_017125</name>
</gene>
<evidence type="ECO:0000259" key="2">
    <source>
        <dbReference type="SMART" id="SM01214"/>
    </source>
</evidence>
<dbReference type="InterPro" id="IPR019441">
    <property type="entry name" value="FMP27/BLTP2/Hobbit_GFWDK_RBG"/>
</dbReference>